<dbReference type="InterPro" id="IPR004662">
    <property type="entry name" value="AcgluKinase_fam"/>
</dbReference>
<gene>
    <name evidence="9" type="primary">argB</name>
    <name evidence="11" type="ordered locus">LKI_05900</name>
</gene>
<evidence type="ECO:0000256" key="2">
    <source>
        <dbReference type="ARBA" id="ARBA00022571"/>
    </source>
</evidence>
<evidence type="ECO:0000256" key="8">
    <source>
        <dbReference type="ARBA" id="ARBA00048141"/>
    </source>
</evidence>
<keyword evidence="2 9" id="KW-0055">Arginine biosynthesis</keyword>
<evidence type="ECO:0000313" key="11">
    <source>
        <dbReference type="EMBL" id="ADG40720.1"/>
    </source>
</evidence>
<evidence type="ECO:0000256" key="7">
    <source>
        <dbReference type="ARBA" id="ARBA00022840"/>
    </source>
</evidence>
<organism evidence="11 12">
    <name type="scientific">Leuconostoc kimchii (strain IMSNU 11154 / KCTC 2386 / IH25)</name>
    <dbReference type="NCBI Taxonomy" id="762051"/>
    <lineage>
        <taxon>Bacteria</taxon>
        <taxon>Bacillati</taxon>
        <taxon>Bacillota</taxon>
        <taxon>Bacilli</taxon>
        <taxon>Lactobacillales</taxon>
        <taxon>Lactobacillaceae</taxon>
        <taxon>Leuconostoc</taxon>
    </lineage>
</organism>
<dbReference type="PIRSF" id="PIRSF000728">
    <property type="entry name" value="NAGK"/>
    <property type="match status" value="1"/>
</dbReference>
<protein>
    <recommendedName>
        <fullName evidence="9">Acetylglutamate kinase</fullName>
        <ecNumber evidence="9">2.7.2.8</ecNumber>
    </recommendedName>
    <alternativeName>
        <fullName evidence="9">N-acetyl-L-glutamate 5-phosphotransferase</fullName>
    </alternativeName>
    <alternativeName>
        <fullName evidence="9">NAG kinase</fullName>
        <shortName evidence="9">NAGK</shortName>
    </alternativeName>
</protein>
<sequence>MNMLKSTHSTQPDHELTTIKRGESVMTKKIVIKIGGTAATQLSPAFFETIKIWQKQDAKIIIVHGGGNHISSLMAQLNEPVQKVNGIRFTTQKGIEITKMALLGQVQPDLVETFRLNSVAAIGLNAGSNQLLTGHMLDQDVYGYVGAIHQVNSQLIQNMWQQNLVPIIAPLAMSNDGQWLNVNADHAATAIAKYMQADELYLLTDVSGVKVSGNMLHKITPQKALELQESHVITGGMVPKISSAIHAVERGVHNVHITNTVTHPGTIITL</sequence>
<dbReference type="eggNOG" id="COG0548">
    <property type="taxonomic scope" value="Bacteria"/>
</dbReference>
<dbReference type="InterPro" id="IPR036393">
    <property type="entry name" value="AceGlu_kinase-like_sf"/>
</dbReference>
<accession>D5T371</accession>
<dbReference type="EC" id="2.7.2.8" evidence="9"/>
<dbReference type="GO" id="GO:0005524">
    <property type="term" value="F:ATP binding"/>
    <property type="evidence" value="ECO:0007669"/>
    <property type="project" value="UniProtKB-UniRule"/>
</dbReference>
<evidence type="ECO:0000256" key="4">
    <source>
        <dbReference type="ARBA" id="ARBA00022679"/>
    </source>
</evidence>
<comment type="catalytic activity">
    <reaction evidence="8 9">
        <text>N-acetyl-L-glutamate + ATP = N-acetyl-L-glutamyl 5-phosphate + ADP</text>
        <dbReference type="Rhea" id="RHEA:14629"/>
        <dbReference type="ChEBI" id="CHEBI:30616"/>
        <dbReference type="ChEBI" id="CHEBI:44337"/>
        <dbReference type="ChEBI" id="CHEBI:57936"/>
        <dbReference type="ChEBI" id="CHEBI:456216"/>
        <dbReference type="EC" id="2.7.2.8"/>
    </reaction>
</comment>
<evidence type="ECO:0000259" key="10">
    <source>
        <dbReference type="Pfam" id="PF00696"/>
    </source>
</evidence>
<dbReference type="SUPFAM" id="SSF53633">
    <property type="entry name" value="Carbamate kinase-like"/>
    <property type="match status" value="1"/>
</dbReference>
<dbReference type="InterPro" id="IPR037528">
    <property type="entry name" value="ArgB"/>
</dbReference>
<keyword evidence="4 9" id="KW-0808">Transferase</keyword>
<keyword evidence="5 9" id="KW-0547">Nucleotide-binding</keyword>
<dbReference type="HOGENOM" id="CLU_053680_1_0_9"/>
<evidence type="ECO:0000256" key="9">
    <source>
        <dbReference type="HAMAP-Rule" id="MF_00082"/>
    </source>
</evidence>
<feature type="site" description="Transition state stabilizer" evidence="9">
    <location>
        <position position="240"/>
    </location>
</feature>
<evidence type="ECO:0000313" key="12">
    <source>
        <dbReference type="Proteomes" id="UP000002362"/>
    </source>
</evidence>
<dbReference type="GO" id="GO:0003991">
    <property type="term" value="F:acetylglutamate kinase activity"/>
    <property type="evidence" value="ECO:0007669"/>
    <property type="project" value="UniProtKB-UniRule"/>
</dbReference>
<comment type="similarity">
    <text evidence="9">Belongs to the acetylglutamate kinase family. ArgB subfamily.</text>
</comment>
<dbReference type="NCBIfam" id="TIGR00761">
    <property type="entry name" value="argB"/>
    <property type="match status" value="1"/>
</dbReference>
<keyword evidence="3 9" id="KW-0028">Amino-acid biosynthesis</keyword>
<dbReference type="Pfam" id="PF00696">
    <property type="entry name" value="AA_kinase"/>
    <property type="match status" value="1"/>
</dbReference>
<dbReference type="Proteomes" id="UP000002362">
    <property type="component" value="Chromosome"/>
</dbReference>
<dbReference type="EMBL" id="CP001758">
    <property type="protein sequence ID" value="ADG40720.1"/>
    <property type="molecule type" value="Genomic_DNA"/>
</dbReference>
<feature type="binding site" evidence="9">
    <location>
        <position position="181"/>
    </location>
    <ligand>
        <name>substrate</name>
    </ligand>
</feature>
<dbReference type="CDD" id="cd04238">
    <property type="entry name" value="AAK_NAGK-like"/>
    <property type="match status" value="1"/>
</dbReference>
<evidence type="ECO:0000256" key="1">
    <source>
        <dbReference type="ARBA" id="ARBA00004828"/>
    </source>
</evidence>
<evidence type="ECO:0000256" key="6">
    <source>
        <dbReference type="ARBA" id="ARBA00022777"/>
    </source>
</evidence>
<dbReference type="PANTHER" id="PTHR23342:SF0">
    <property type="entry name" value="N-ACETYLGLUTAMATE SYNTHASE, MITOCHONDRIAL"/>
    <property type="match status" value="1"/>
</dbReference>
<evidence type="ECO:0000256" key="5">
    <source>
        <dbReference type="ARBA" id="ARBA00022741"/>
    </source>
</evidence>
<feature type="domain" description="Aspartate/glutamate/uridylate kinase" evidence="10">
    <location>
        <begin position="28"/>
        <end position="259"/>
    </location>
</feature>
<keyword evidence="9" id="KW-0963">Cytoplasm</keyword>
<dbReference type="KEGG" id="lki:LKI_05900"/>
<dbReference type="Gene3D" id="3.40.1160.10">
    <property type="entry name" value="Acetylglutamate kinase-like"/>
    <property type="match status" value="1"/>
</dbReference>
<feature type="site" description="Transition state stabilizer" evidence="9">
    <location>
        <position position="33"/>
    </location>
</feature>
<dbReference type="AlphaFoldDB" id="D5T371"/>
<feature type="binding site" evidence="9">
    <location>
        <position position="88"/>
    </location>
    <ligand>
        <name>substrate</name>
    </ligand>
</feature>
<dbReference type="InterPro" id="IPR001048">
    <property type="entry name" value="Asp/Glu/Uridylate_kinase"/>
</dbReference>
<dbReference type="GO" id="GO:0005737">
    <property type="term" value="C:cytoplasm"/>
    <property type="evidence" value="ECO:0007669"/>
    <property type="project" value="UniProtKB-SubCell"/>
</dbReference>
<reference evidence="11 12" key="1">
    <citation type="journal article" date="2010" name="J. Bacteriol.">
        <title>Complete genome sequence analysis of Leuconostoc kimchii IMSNU 11154.</title>
        <authorList>
            <person name="Oh H.M."/>
            <person name="Cho Y.J."/>
            <person name="Kim B.K."/>
            <person name="Roe J.H."/>
            <person name="Kang S.O."/>
            <person name="Nahm B.H."/>
            <person name="Jeong G."/>
            <person name="Han H.U."/>
            <person name="Chun J."/>
        </authorList>
    </citation>
    <scope>NUCLEOTIDE SEQUENCE [LARGE SCALE GENOMIC DNA]</scope>
    <source>
        <strain evidence="12">IMSNU 11154 / KCTC 2386 / IH25</strain>
    </source>
</reference>
<keyword evidence="7 9" id="KW-0067">ATP-binding</keyword>
<feature type="binding site" evidence="9">
    <location>
        <begin position="66"/>
        <end position="67"/>
    </location>
    <ligand>
        <name>substrate</name>
    </ligand>
</feature>
<comment type="pathway">
    <text evidence="1 9">Amino-acid biosynthesis; L-arginine biosynthesis; N(2)-acetyl-L-ornithine from L-glutamate: step 2/4.</text>
</comment>
<proteinExistence type="inferred from homology"/>
<dbReference type="PATRIC" id="fig|762051.18.peg.1188"/>
<evidence type="ECO:0000256" key="3">
    <source>
        <dbReference type="ARBA" id="ARBA00022605"/>
    </source>
</evidence>
<dbReference type="PANTHER" id="PTHR23342">
    <property type="entry name" value="N-ACETYLGLUTAMATE SYNTHASE"/>
    <property type="match status" value="1"/>
</dbReference>
<comment type="subcellular location">
    <subcellularLocation>
        <location evidence="9">Cytoplasm</location>
    </subcellularLocation>
</comment>
<keyword evidence="6 9" id="KW-0418">Kinase</keyword>
<name>D5T371_LEUKI</name>
<dbReference type="GO" id="GO:0042450">
    <property type="term" value="P:L-arginine biosynthetic process via ornithine"/>
    <property type="evidence" value="ECO:0007669"/>
    <property type="project" value="UniProtKB-UniRule"/>
</dbReference>
<dbReference type="STRING" id="762051.LKI_05900"/>
<dbReference type="UniPathway" id="UPA00068">
    <property type="reaction ID" value="UER00107"/>
</dbReference>
<dbReference type="HAMAP" id="MF_00082">
    <property type="entry name" value="ArgB"/>
    <property type="match status" value="1"/>
</dbReference>
<comment type="function">
    <text evidence="9">Catalyzes the ATP-dependent phosphorylation of N-acetyl-L-glutamate.</text>
</comment>